<keyword evidence="7" id="KW-0472">Membrane</keyword>
<comment type="subcellular location">
    <subcellularLocation>
        <location evidence="1">Secreted</location>
    </subcellularLocation>
</comment>
<keyword evidence="6" id="KW-0108">Calcium channel impairing toxin</keyword>
<feature type="chain" id="PRO_5013143451" description="Granulin" evidence="8">
    <location>
        <begin position="20"/>
        <end position="166"/>
    </location>
</feature>
<comment type="similarity">
    <text evidence="2">Belongs to the scorpion calcin family.</text>
</comment>
<dbReference type="EMBL" id="NEDP02002672">
    <property type="protein sequence ID" value="OWF50297.1"/>
    <property type="molecule type" value="Genomic_DNA"/>
</dbReference>
<evidence type="ECO:0000313" key="10">
    <source>
        <dbReference type="Proteomes" id="UP000242188"/>
    </source>
</evidence>
<evidence type="ECO:0000256" key="6">
    <source>
        <dbReference type="ARBA" id="ARBA00023297"/>
    </source>
</evidence>
<dbReference type="AlphaFoldDB" id="A0A210QNH2"/>
<dbReference type="GO" id="GO:0005576">
    <property type="term" value="C:extracellular region"/>
    <property type="evidence" value="ECO:0007669"/>
    <property type="project" value="UniProtKB-SubCell"/>
</dbReference>
<evidence type="ECO:0000256" key="7">
    <source>
        <dbReference type="SAM" id="Phobius"/>
    </source>
</evidence>
<keyword evidence="10" id="KW-1185">Reference proteome</keyword>
<evidence type="ECO:0000313" key="9">
    <source>
        <dbReference type="EMBL" id="OWF50297.1"/>
    </source>
</evidence>
<keyword evidence="8" id="KW-0732">Signal</keyword>
<keyword evidence="7" id="KW-0812">Transmembrane</keyword>
<evidence type="ECO:0000256" key="1">
    <source>
        <dbReference type="ARBA" id="ARBA00004613"/>
    </source>
</evidence>
<gene>
    <name evidence="9" type="ORF">KP79_PYT23120</name>
</gene>
<comment type="caution">
    <text evidence="9">The sequence shown here is derived from an EMBL/GenBank/DDBJ whole genome shotgun (WGS) entry which is preliminary data.</text>
</comment>
<sequence length="166" mass="18783">MIRIAVIMNVVITLAGVTSNHVQYRRCKWSNEDCVKDSDCCSDECYLAHEGTDPRCARGTVGFPCYADYQCESGLDCGSKYKCCAPYWGICSHINQCCDKSHVCREEQGFSYRRCLYPNEAPRIRGSNIAILCISVSTLLFLNIDLYHSLLMHFSNFSLFALIFPS</sequence>
<evidence type="ECO:0000256" key="3">
    <source>
        <dbReference type="ARBA" id="ARBA00022525"/>
    </source>
</evidence>
<keyword evidence="6" id="KW-1219">Ryanodine-sensitive calcium-release channel impairing toxin</keyword>
<keyword evidence="7" id="KW-1133">Transmembrane helix</keyword>
<evidence type="ECO:0000256" key="4">
    <source>
        <dbReference type="ARBA" id="ARBA00022656"/>
    </source>
</evidence>
<evidence type="ECO:0008006" key="11">
    <source>
        <dbReference type="Google" id="ProtNLM"/>
    </source>
</evidence>
<dbReference type="GO" id="GO:0090729">
    <property type="term" value="F:toxin activity"/>
    <property type="evidence" value="ECO:0007669"/>
    <property type="project" value="UniProtKB-KW"/>
</dbReference>
<keyword evidence="3" id="KW-0964">Secreted</keyword>
<evidence type="ECO:0000256" key="2">
    <source>
        <dbReference type="ARBA" id="ARBA00008992"/>
    </source>
</evidence>
<keyword evidence="4" id="KW-0800">Toxin</keyword>
<feature type="signal peptide" evidence="8">
    <location>
        <begin position="1"/>
        <end position="19"/>
    </location>
</feature>
<dbReference type="Proteomes" id="UP000242188">
    <property type="component" value="Unassembled WGS sequence"/>
</dbReference>
<organism evidence="9 10">
    <name type="scientific">Mizuhopecten yessoensis</name>
    <name type="common">Japanese scallop</name>
    <name type="synonym">Patinopecten yessoensis</name>
    <dbReference type="NCBI Taxonomy" id="6573"/>
    <lineage>
        <taxon>Eukaryota</taxon>
        <taxon>Metazoa</taxon>
        <taxon>Spiralia</taxon>
        <taxon>Lophotrochozoa</taxon>
        <taxon>Mollusca</taxon>
        <taxon>Bivalvia</taxon>
        <taxon>Autobranchia</taxon>
        <taxon>Pteriomorphia</taxon>
        <taxon>Pectinida</taxon>
        <taxon>Pectinoidea</taxon>
        <taxon>Pectinidae</taxon>
        <taxon>Mizuhopecten</taxon>
    </lineage>
</organism>
<proteinExistence type="inferred from homology"/>
<protein>
    <recommendedName>
        <fullName evidence="11">Granulin</fullName>
    </recommendedName>
</protein>
<reference evidence="9 10" key="1">
    <citation type="journal article" date="2017" name="Nat. Ecol. Evol.">
        <title>Scallop genome provides insights into evolution of bilaterian karyotype and development.</title>
        <authorList>
            <person name="Wang S."/>
            <person name="Zhang J."/>
            <person name="Jiao W."/>
            <person name="Li J."/>
            <person name="Xun X."/>
            <person name="Sun Y."/>
            <person name="Guo X."/>
            <person name="Huan P."/>
            <person name="Dong B."/>
            <person name="Zhang L."/>
            <person name="Hu X."/>
            <person name="Sun X."/>
            <person name="Wang J."/>
            <person name="Zhao C."/>
            <person name="Wang Y."/>
            <person name="Wang D."/>
            <person name="Huang X."/>
            <person name="Wang R."/>
            <person name="Lv J."/>
            <person name="Li Y."/>
            <person name="Zhang Z."/>
            <person name="Liu B."/>
            <person name="Lu W."/>
            <person name="Hui Y."/>
            <person name="Liang J."/>
            <person name="Zhou Z."/>
            <person name="Hou R."/>
            <person name="Li X."/>
            <person name="Liu Y."/>
            <person name="Li H."/>
            <person name="Ning X."/>
            <person name="Lin Y."/>
            <person name="Zhao L."/>
            <person name="Xing Q."/>
            <person name="Dou J."/>
            <person name="Li Y."/>
            <person name="Mao J."/>
            <person name="Guo H."/>
            <person name="Dou H."/>
            <person name="Li T."/>
            <person name="Mu C."/>
            <person name="Jiang W."/>
            <person name="Fu Q."/>
            <person name="Fu X."/>
            <person name="Miao Y."/>
            <person name="Liu J."/>
            <person name="Yu Q."/>
            <person name="Li R."/>
            <person name="Liao H."/>
            <person name="Li X."/>
            <person name="Kong Y."/>
            <person name="Jiang Z."/>
            <person name="Chourrout D."/>
            <person name="Li R."/>
            <person name="Bao Z."/>
        </authorList>
    </citation>
    <scope>NUCLEOTIDE SEQUENCE [LARGE SCALE GENOMIC DNA]</scope>
    <source>
        <strain evidence="9 10">PY_sf001</strain>
    </source>
</reference>
<dbReference type="InterPro" id="IPR012632">
    <property type="entry name" value="Scorpion_calcine"/>
</dbReference>
<feature type="transmembrane region" description="Helical" evidence="7">
    <location>
        <begin position="129"/>
        <end position="150"/>
    </location>
</feature>
<accession>A0A210QNH2</accession>
<dbReference type="PROSITE" id="PS60028">
    <property type="entry name" value="SCORPION_CALCINE"/>
    <property type="match status" value="1"/>
</dbReference>
<name>A0A210QNH2_MIZYE</name>
<dbReference type="GO" id="GO:0019855">
    <property type="term" value="F:calcium channel inhibitor activity"/>
    <property type="evidence" value="ECO:0007669"/>
    <property type="project" value="InterPro"/>
</dbReference>
<keyword evidence="5" id="KW-1015">Disulfide bond</keyword>
<keyword evidence="6" id="KW-0872">Ion channel impairing toxin</keyword>
<evidence type="ECO:0000256" key="5">
    <source>
        <dbReference type="ARBA" id="ARBA00023157"/>
    </source>
</evidence>
<evidence type="ECO:0000256" key="8">
    <source>
        <dbReference type="SAM" id="SignalP"/>
    </source>
</evidence>